<dbReference type="EMBL" id="WJPM01000027">
    <property type="protein sequence ID" value="MRH77000.1"/>
    <property type="molecule type" value="Genomic_DNA"/>
</dbReference>
<keyword evidence="3" id="KW-1185">Reference proteome</keyword>
<gene>
    <name evidence="1" type="ORF">GIY21_20360</name>
    <name evidence="2" type="ORF">GIY22_20425</name>
</gene>
<reference evidence="2" key="2">
    <citation type="journal article" date="2020" name="Plant Dis.">
        <title>A Grain Rot of Rice in Iran Caused by a Xanthomonas Strain Closely Related to X. sacchari.</title>
        <authorList>
            <person name="Mirghasempour S.A."/>
            <person name="Huang S."/>
            <person name="Studholme D.J."/>
            <person name="Brady C.L."/>
        </authorList>
    </citation>
    <scope>NUCLEOTIDE SEQUENCE</scope>
    <source>
        <strain evidence="2">SAM114</strain>
    </source>
</reference>
<evidence type="ECO:0008006" key="5">
    <source>
        <dbReference type="Google" id="ProtNLM"/>
    </source>
</evidence>
<organism evidence="1 4">
    <name type="scientific">Xanthomonas sontii</name>
    <dbReference type="NCBI Taxonomy" id="2650745"/>
    <lineage>
        <taxon>Bacteria</taxon>
        <taxon>Pseudomonadati</taxon>
        <taxon>Pseudomonadota</taxon>
        <taxon>Gammaproteobacteria</taxon>
        <taxon>Lysobacterales</taxon>
        <taxon>Lysobacteraceae</taxon>
        <taxon>Xanthomonas</taxon>
    </lineage>
</organism>
<evidence type="ECO:0000313" key="2">
    <source>
        <dbReference type="EMBL" id="MRH77000.1"/>
    </source>
</evidence>
<reference evidence="3 4" key="1">
    <citation type="submission" date="2019-11" db="EMBL/GenBank/DDBJ databases">
        <title>First report of rice panicle blight caused by Xanthomonas sp. in Iran.</title>
        <authorList>
            <person name="Mirghasempour S.A."/>
            <person name="Huang S."/>
            <person name="Brady C.L."/>
            <person name="Studholme D.J."/>
        </authorList>
    </citation>
    <scope>NUCLEOTIDE SEQUENCE [LARGE SCALE GENOMIC DNA]</scope>
    <source>
        <strain evidence="1 4">ASD011</strain>
        <strain evidence="3">SAM114</strain>
    </source>
</reference>
<dbReference type="Proteomes" id="UP000437931">
    <property type="component" value="Unassembled WGS sequence"/>
</dbReference>
<evidence type="ECO:0000313" key="3">
    <source>
        <dbReference type="Proteomes" id="UP000437931"/>
    </source>
</evidence>
<proteinExistence type="predicted"/>
<evidence type="ECO:0000313" key="1">
    <source>
        <dbReference type="EMBL" id="MRH02658.1"/>
    </source>
</evidence>
<name>A0A6N7QG88_9XANT</name>
<dbReference type="EMBL" id="WJPN01000027">
    <property type="protein sequence ID" value="MRH02658.1"/>
    <property type="molecule type" value="Genomic_DNA"/>
</dbReference>
<accession>A0A6N7QG88</accession>
<protein>
    <recommendedName>
        <fullName evidence="5">Virulence factor Evf domain-containing protein</fullName>
    </recommendedName>
</protein>
<dbReference type="Proteomes" id="UP000439314">
    <property type="component" value="Unassembled WGS sequence"/>
</dbReference>
<evidence type="ECO:0000313" key="4">
    <source>
        <dbReference type="Proteomes" id="UP000439314"/>
    </source>
</evidence>
<dbReference type="AlphaFoldDB" id="A0A6N7QG88"/>
<comment type="caution">
    <text evidence="1">The sequence shown here is derived from an EMBL/GenBank/DDBJ whole genome shotgun (WGS) entry which is preliminary data.</text>
</comment>
<dbReference type="RefSeq" id="WP_199286317.1">
    <property type="nucleotide sequence ID" value="NZ_WJPM01000027.1"/>
</dbReference>
<sequence>MNDKWTKEDLRFLATRMDYKFEDNMMFVTSAGGLDDNEENNDKIQNQAMSTPKPLTIDVQGNMTADDYIKCSFVMATCQSMIHNILVDIAKASNIPERDALKNMDAWVKAYVEFPFPFFNFVDTQSDVFQKENFNVKTDAELIEKAVNIKGIPNLKEAVIGAVKAASANLPSHSEQDRNFNYLGIVTGYNATNISTRVIKYQMNMKKTKVDSLCVHYTDTAVDTRYDTYQFVADKEMMIRMYAKTGDKPVDYLAAKLLNFLQNFYDTQFTKFTDQLRNVIKSAK</sequence>